<feature type="transmembrane region" description="Helical" evidence="1">
    <location>
        <begin position="103"/>
        <end position="126"/>
    </location>
</feature>
<accession>A0A4Q7N1T6</accession>
<dbReference type="AlphaFoldDB" id="A0A4Q7N1T6"/>
<comment type="caution">
    <text evidence="2">The sequence shown here is derived from an EMBL/GenBank/DDBJ whole genome shotgun (WGS) entry which is preliminary data.</text>
</comment>
<keyword evidence="1" id="KW-1133">Transmembrane helix</keyword>
<feature type="transmembrane region" description="Helical" evidence="1">
    <location>
        <begin position="6"/>
        <end position="24"/>
    </location>
</feature>
<name>A0A4Q7N1T6_9BACT</name>
<keyword evidence="3" id="KW-1185">Reference proteome</keyword>
<reference evidence="2 3" key="1">
    <citation type="submission" date="2019-02" db="EMBL/GenBank/DDBJ databases">
        <title>Genomic Encyclopedia of Type Strains, Phase IV (KMG-IV): sequencing the most valuable type-strain genomes for metagenomic binning, comparative biology and taxonomic classification.</title>
        <authorList>
            <person name="Goeker M."/>
        </authorList>
    </citation>
    <scope>NUCLEOTIDE SEQUENCE [LARGE SCALE GENOMIC DNA]</scope>
    <source>
        <strain evidence="2 3">DSM 18116</strain>
    </source>
</reference>
<dbReference type="OrthoDB" id="10016667at2"/>
<sequence length="137" mass="15309">MSGIHFLLIGIALFGFLPLAIVLYKKRLVKKMLTTGLKAKGTIYNIRRTLRSPQQDIVSYFFHAEDGKRYTGILTTGPAVYAAGDVLDIYYLRNNPKRSTVKGAWGSPVIFVFVIIIAIAVLFMTYKLYEMVGAGQL</sequence>
<dbReference type="EMBL" id="SGXA01000001">
    <property type="protein sequence ID" value="RZS74564.1"/>
    <property type="molecule type" value="Genomic_DNA"/>
</dbReference>
<keyword evidence="1" id="KW-0812">Transmembrane</keyword>
<evidence type="ECO:0000256" key="1">
    <source>
        <dbReference type="SAM" id="Phobius"/>
    </source>
</evidence>
<gene>
    <name evidence="2" type="ORF">EV199_0413</name>
</gene>
<proteinExistence type="predicted"/>
<evidence type="ECO:0000313" key="3">
    <source>
        <dbReference type="Proteomes" id="UP000293874"/>
    </source>
</evidence>
<evidence type="ECO:0000313" key="2">
    <source>
        <dbReference type="EMBL" id="RZS74564.1"/>
    </source>
</evidence>
<organism evidence="2 3">
    <name type="scientific">Pseudobacter ginsenosidimutans</name>
    <dbReference type="NCBI Taxonomy" id="661488"/>
    <lineage>
        <taxon>Bacteria</taxon>
        <taxon>Pseudomonadati</taxon>
        <taxon>Bacteroidota</taxon>
        <taxon>Chitinophagia</taxon>
        <taxon>Chitinophagales</taxon>
        <taxon>Chitinophagaceae</taxon>
        <taxon>Pseudobacter</taxon>
    </lineage>
</organism>
<dbReference type="Proteomes" id="UP000293874">
    <property type="component" value="Unassembled WGS sequence"/>
</dbReference>
<keyword evidence="1" id="KW-0472">Membrane</keyword>
<dbReference type="RefSeq" id="WP_158643954.1">
    <property type="nucleotide sequence ID" value="NZ_CP042431.1"/>
</dbReference>
<protein>
    <submittedName>
        <fullName evidence="2">Uncharacterized protein DUF3592</fullName>
    </submittedName>
</protein>